<evidence type="ECO:0000256" key="2">
    <source>
        <dbReference type="SAM" id="MobiDB-lite"/>
    </source>
</evidence>
<dbReference type="GO" id="GO:0008270">
    <property type="term" value="F:zinc ion binding"/>
    <property type="evidence" value="ECO:0007669"/>
    <property type="project" value="UniProtKB-KW"/>
</dbReference>
<proteinExistence type="predicted"/>
<keyword evidence="5" id="KW-1185">Reference proteome</keyword>
<reference evidence="4 5" key="1">
    <citation type="submission" date="2017-05" db="EMBL/GenBank/DDBJ databases">
        <title>Genome sequence of Candidatus Fukatsuia symbiotica and Candidatus Hamiltonella defensa from Acyrthosiphon pisum strain 5D.</title>
        <authorList>
            <person name="Patel V.A."/>
            <person name="Chevignon G."/>
            <person name="Russell J.A."/>
            <person name="Oliver K.M."/>
        </authorList>
    </citation>
    <scope>NUCLEOTIDE SEQUENCE [LARGE SCALE GENOMIC DNA]</scope>
    <source>
        <strain evidence="4 5">5D</strain>
    </source>
</reference>
<dbReference type="Proteomes" id="UP000261875">
    <property type="component" value="Chromosome"/>
</dbReference>
<evidence type="ECO:0000256" key="1">
    <source>
        <dbReference type="PROSITE-ProRule" id="PRU00325"/>
    </source>
</evidence>
<dbReference type="STRING" id="1878942.GCA_900128755_01619"/>
<keyword evidence="1" id="KW-0479">Metal-binding</keyword>
<dbReference type="OrthoDB" id="188274at2"/>
<name>A0A2U8I3E4_9GAMM</name>
<dbReference type="RefSeq" id="WP_072550866.1">
    <property type="nucleotide sequence ID" value="NZ_CP021659.1"/>
</dbReference>
<keyword evidence="1" id="KW-0862">Zinc</keyword>
<dbReference type="AlphaFoldDB" id="A0A2U8I3E4"/>
<protein>
    <recommendedName>
        <fullName evidence="3">SWIM-type domain-containing protein</fullName>
    </recommendedName>
</protein>
<dbReference type="InterPro" id="IPR007527">
    <property type="entry name" value="Znf_SWIM"/>
</dbReference>
<keyword evidence="1" id="KW-0863">Zinc-finger</keyword>
<dbReference type="PANTHER" id="PTHR38133">
    <property type="entry name" value="SLR1429 PROTEIN"/>
    <property type="match status" value="1"/>
</dbReference>
<sequence length="295" mass="32733">MNYFNGGWPRYVPVAELHASAMCKIKELKKKGKICHPVEVGGRCIVDTFWGKKWCQHLEAYSDYANRLPRGRSYVRHGSVIDLKIAAGKITALVVGATTYRVSIEVSSLDPKLWQIIIDECAGKVASLVELLQGRLSSAVMEVVTRPKSGLFPSPEQISFHCSCPDSAFLCKHIAATLYGVGVRFDRQPELLFLLRDVEPQELILQAGRMPVANTPTVLDQQLDTSDLSTLFGIELNTVPLDSHPSMPTLKTQHKTNIEPPFDTPQVIRSQSVTKGKDKAKSAKKKNHSNLDHNC</sequence>
<evidence type="ECO:0000259" key="3">
    <source>
        <dbReference type="PROSITE" id="PS50966"/>
    </source>
</evidence>
<feature type="domain" description="SWIM-type" evidence="3">
    <location>
        <begin position="147"/>
        <end position="182"/>
    </location>
</feature>
<dbReference type="KEGG" id="fsm:CCS41_02700"/>
<accession>A0A2U8I3E4</accession>
<gene>
    <name evidence="4" type="ORF">CCS41_02700</name>
</gene>
<feature type="region of interest" description="Disordered" evidence="2">
    <location>
        <begin position="243"/>
        <end position="295"/>
    </location>
</feature>
<evidence type="ECO:0000313" key="5">
    <source>
        <dbReference type="Proteomes" id="UP000261875"/>
    </source>
</evidence>
<dbReference type="PROSITE" id="PS50966">
    <property type="entry name" value="ZF_SWIM"/>
    <property type="match status" value="1"/>
</dbReference>
<dbReference type="EMBL" id="CP021659">
    <property type="protein sequence ID" value="AWK13647.1"/>
    <property type="molecule type" value="Genomic_DNA"/>
</dbReference>
<evidence type="ECO:0000313" key="4">
    <source>
        <dbReference type="EMBL" id="AWK13647.1"/>
    </source>
</evidence>
<dbReference type="PANTHER" id="PTHR38133:SF1">
    <property type="entry name" value="SLR1429 PROTEIN"/>
    <property type="match status" value="1"/>
</dbReference>
<organism evidence="4 5">
    <name type="scientific">Candidatus Fukatsuia symbiotica</name>
    <dbReference type="NCBI Taxonomy" id="1878942"/>
    <lineage>
        <taxon>Bacteria</taxon>
        <taxon>Pseudomonadati</taxon>
        <taxon>Pseudomonadota</taxon>
        <taxon>Gammaproteobacteria</taxon>
        <taxon>Enterobacterales</taxon>
        <taxon>Yersiniaceae</taxon>
        <taxon>Candidatus Fukatsuia</taxon>
    </lineage>
</organism>